<comment type="caution">
    <text evidence="1">The sequence shown here is derived from an EMBL/GenBank/DDBJ whole genome shotgun (WGS) entry which is preliminary data.</text>
</comment>
<keyword evidence="2" id="KW-1185">Reference proteome</keyword>
<organism evidence="1 2">
    <name type="scientific">Gossypium armourianum</name>
    <dbReference type="NCBI Taxonomy" id="34283"/>
    <lineage>
        <taxon>Eukaryota</taxon>
        <taxon>Viridiplantae</taxon>
        <taxon>Streptophyta</taxon>
        <taxon>Embryophyta</taxon>
        <taxon>Tracheophyta</taxon>
        <taxon>Spermatophyta</taxon>
        <taxon>Magnoliopsida</taxon>
        <taxon>eudicotyledons</taxon>
        <taxon>Gunneridae</taxon>
        <taxon>Pentapetalae</taxon>
        <taxon>rosids</taxon>
        <taxon>malvids</taxon>
        <taxon>Malvales</taxon>
        <taxon>Malvaceae</taxon>
        <taxon>Malvoideae</taxon>
        <taxon>Gossypium</taxon>
    </lineage>
</organism>
<name>A0A7J9JG85_9ROSI</name>
<feature type="non-terminal residue" evidence="1">
    <location>
        <position position="1"/>
    </location>
</feature>
<accession>A0A7J9JG85</accession>
<dbReference type="AlphaFoldDB" id="A0A7J9JG85"/>
<proteinExistence type="predicted"/>
<dbReference type="EMBL" id="JABFAE010000007">
    <property type="protein sequence ID" value="MBA0832864.1"/>
    <property type="molecule type" value="Genomic_DNA"/>
</dbReference>
<evidence type="ECO:0000313" key="2">
    <source>
        <dbReference type="Proteomes" id="UP000593575"/>
    </source>
</evidence>
<sequence length="61" mass="6827">MGLHSVTIKGDSRTIIKKCQTKAQDKTGNSLAHRIAKEALRREEETHLEGEALHCLQMSPE</sequence>
<dbReference type="Proteomes" id="UP000593575">
    <property type="component" value="Unassembled WGS sequence"/>
</dbReference>
<evidence type="ECO:0008006" key="3">
    <source>
        <dbReference type="Google" id="ProtNLM"/>
    </source>
</evidence>
<protein>
    <recommendedName>
        <fullName evidence="3">RNase H type-1 domain-containing protein</fullName>
    </recommendedName>
</protein>
<evidence type="ECO:0000313" key="1">
    <source>
        <dbReference type="EMBL" id="MBA0832864.1"/>
    </source>
</evidence>
<reference evidence="1 2" key="1">
    <citation type="journal article" date="2019" name="Genome Biol. Evol.">
        <title>Insights into the evolution of the New World diploid cottons (Gossypium, subgenus Houzingenia) based on genome sequencing.</title>
        <authorList>
            <person name="Grover C.E."/>
            <person name="Arick M.A. 2nd"/>
            <person name="Thrash A."/>
            <person name="Conover J.L."/>
            <person name="Sanders W.S."/>
            <person name="Peterson D.G."/>
            <person name="Frelichowski J.E."/>
            <person name="Scheffler J.A."/>
            <person name="Scheffler B.E."/>
            <person name="Wendel J.F."/>
        </authorList>
    </citation>
    <scope>NUCLEOTIDE SEQUENCE [LARGE SCALE GENOMIC DNA]</scope>
    <source>
        <strain evidence="1">6</strain>
        <tissue evidence="1">Leaf</tissue>
    </source>
</reference>
<gene>
    <name evidence="1" type="ORF">Goarm_017223</name>
</gene>